<dbReference type="SUPFAM" id="SSF53067">
    <property type="entry name" value="Actin-like ATPase domain"/>
    <property type="match status" value="2"/>
</dbReference>
<sequence length="487" mass="52899">MSAPDGREPLYLAIDQGGHASRALVFDRRGLPCAKGLKTVGERRAQPGWVEQDPEELVASVRDAIAEALAALGPRASRIAAAGLATQRSSVVCWDRETGAALSPVLSWQDRRAHEWLAQFSGRAEEIHRATGLMLSAHYGASKLRWCLDHLPEVSAAHARGRLALGPLASFLLFRLLEERPLVVDPANAARTLLWNLTTLDWDPRLTGLFGVPAECLPRCVPTRHAFGTLRADGVGVPLTIADGDQAAALFAYGEPHANTAYLNMGTGAFVQRTCGHYPGDRPRLLTSVVYHDGTELTYVLEGTVNGAGAALAWAGATLGLADIETQLPQWLARDTEPPLFLNGVSGLGAPFWVADFPSRFVGSGEPWQQALAVAESIVFLIRANLDEMKSFASPVEQIFVTGGLSEYDDLCQRLADVSAMPVYRPTEREATARGTAYLLAACPAEWPEPEIGLWFQPRPNPALADRYRRWRELLEQALRETGSARG</sequence>
<evidence type="ECO:0000259" key="6">
    <source>
        <dbReference type="Pfam" id="PF00370"/>
    </source>
</evidence>
<keyword evidence="4" id="KW-0418">Kinase</keyword>
<dbReference type="GO" id="GO:0004370">
    <property type="term" value="F:glycerol kinase activity"/>
    <property type="evidence" value="ECO:0007669"/>
    <property type="project" value="TreeGrafter"/>
</dbReference>
<feature type="domain" description="Carbohydrate kinase FGGY N-terminal" evidence="6">
    <location>
        <begin position="10"/>
        <end position="251"/>
    </location>
</feature>
<dbReference type="PANTHER" id="PTHR10196">
    <property type="entry name" value="SUGAR KINASE"/>
    <property type="match status" value="1"/>
</dbReference>
<evidence type="ECO:0000256" key="1">
    <source>
        <dbReference type="ARBA" id="ARBA00009156"/>
    </source>
</evidence>
<evidence type="ECO:0000259" key="7">
    <source>
        <dbReference type="Pfam" id="PF02782"/>
    </source>
</evidence>
<dbReference type="GO" id="GO:0005524">
    <property type="term" value="F:ATP binding"/>
    <property type="evidence" value="ECO:0007669"/>
    <property type="project" value="UniProtKB-KW"/>
</dbReference>
<keyword evidence="2" id="KW-0808">Transferase</keyword>
<evidence type="ECO:0000313" key="8">
    <source>
        <dbReference type="EMBL" id="OGI47347.1"/>
    </source>
</evidence>
<dbReference type="Pfam" id="PF02782">
    <property type="entry name" value="FGGY_C"/>
    <property type="match status" value="1"/>
</dbReference>
<proteinExistence type="inferred from homology"/>
<reference evidence="8 9" key="1">
    <citation type="journal article" date="2016" name="Nat. Commun.">
        <title>Thousands of microbial genomes shed light on interconnected biogeochemical processes in an aquifer system.</title>
        <authorList>
            <person name="Anantharaman K."/>
            <person name="Brown C.T."/>
            <person name="Hug L.A."/>
            <person name="Sharon I."/>
            <person name="Castelle C.J."/>
            <person name="Probst A.J."/>
            <person name="Thomas B.C."/>
            <person name="Singh A."/>
            <person name="Wilkins M.J."/>
            <person name="Karaoz U."/>
            <person name="Brodie E.L."/>
            <person name="Williams K.H."/>
            <person name="Hubbard S.S."/>
            <person name="Banfield J.F."/>
        </authorList>
    </citation>
    <scope>NUCLEOTIDE SEQUENCE [LARGE SCALE GENOMIC DNA]</scope>
</reference>
<organism evidence="8 9">
    <name type="scientific">Candidatus Muproteobacteria bacterium RBG_16_65_34</name>
    <dbReference type="NCBI Taxonomy" id="1817760"/>
    <lineage>
        <taxon>Bacteria</taxon>
        <taxon>Pseudomonadati</taxon>
        <taxon>Pseudomonadota</taxon>
        <taxon>Candidatus Muproteobacteria</taxon>
    </lineage>
</organism>
<dbReference type="InterPro" id="IPR018484">
    <property type="entry name" value="FGGY_N"/>
</dbReference>
<dbReference type="Gene3D" id="3.30.420.40">
    <property type="match status" value="2"/>
</dbReference>
<dbReference type="EMBL" id="MFSU01000058">
    <property type="protein sequence ID" value="OGI47347.1"/>
    <property type="molecule type" value="Genomic_DNA"/>
</dbReference>
<evidence type="ECO:0000256" key="2">
    <source>
        <dbReference type="ARBA" id="ARBA00022679"/>
    </source>
</evidence>
<dbReference type="InterPro" id="IPR018485">
    <property type="entry name" value="FGGY_C"/>
</dbReference>
<dbReference type="PANTHER" id="PTHR10196:SF69">
    <property type="entry name" value="GLYCEROL KINASE"/>
    <property type="match status" value="1"/>
</dbReference>
<comment type="caution">
    <text evidence="8">The sequence shown here is derived from an EMBL/GenBank/DDBJ whole genome shotgun (WGS) entry which is preliminary data.</text>
</comment>
<dbReference type="Proteomes" id="UP000178885">
    <property type="component" value="Unassembled WGS sequence"/>
</dbReference>
<dbReference type="STRING" id="1817760.A2151_09370"/>
<evidence type="ECO:0008006" key="10">
    <source>
        <dbReference type="Google" id="ProtNLM"/>
    </source>
</evidence>
<comment type="similarity">
    <text evidence="1">Belongs to the FGGY kinase family.</text>
</comment>
<evidence type="ECO:0000256" key="3">
    <source>
        <dbReference type="ARBA" id="ARBA00022741"/>
    </source>
</evidence>
<dbReference type="AlphaFoldDB" id="A0A1F6TQD3"/>
<evidence type="ECO:0000313" key="9">
    <source>
        <dbReference type="Proteomes" id="UP000178885"/>
    </source>
</evidence>
<keyword evidence="5" id="KW-0067">ATP-binding</keyword>
<dbReference type="InterPro" id="IPR000577">
    <property type="entry name" value="Carb_kinase_FGGY"/>
</dbReference>
<evidence type="ECO:0000256" key="4">
    <source>
        <dbReference type="ARBA" id="ARBA00022777"/>
    </source>
</evidence>
<protein>
    <recommendedName>
        <fullName evidence="10">Glycerol kinase</fullName>
    </recommendedName>
</protein>
<keyword evidence="3" id="KW-0547">Nucleotide-binding</keyword>
<accession>A0A1F6TQD3</accession>
<dbReference type="PIRSF" id="PIRSF000538">
    <property type="entry name" value="GlpK"/>
    <property type="match status" value="1"/>
</dbReference>
<dbReference type="Pfam" id="PF00370">
    <property type="entry name" value="FGGY_N"/>
    <property type="match status" value="1"/>
</dbReference>
<gene>
    <name evidence="8" type="ORF">A2151_09370</name>
</gene>
<name>A0A1F6TQD3_9PROT</name>
<dbReference type="InterPro" id="IPR043129">
    <property type="entry name" value="ATPase_NBD"/>
</dbReference>
<evidence type="ECO:0000256" key="5">
    <source>
        <dbReference type="ARBA" id="ARBA00022840"/>
    </source>
</evidence>
<dbReference type="GO" id="GO:0019563">
    <property type="term" value="P:glycerol catabolic process"/>
    <property type="evidence" value="ECO:0007669"/>
    <property type="project" value="TreeGrafter"/>
</dbReference>
<dbReference type="GO" id="GO:0005829">
    <property type="term" value="C:cytosol"/>
    <property type="evidence" value="ECO:0007669"/>
    <property type="project" value="TreeGrafter"/>
</dbReference>
<feature type="domain" description="Carbohydrate kinase FGGY C-terminal" evidence="7">
    <location>
        <begin position="261"/>
        <end position="441"/>
    </location>
</feature>